<keyword evidence="1" id="KW-0732">Signal</keyword>
<feature type="chain" id="PRO_5014733806" evidence="1">
    <location>
        <begin position="19"/>
        <end position="90"/>
    </location>
</feature>
<name>A0A2M3ZNT3_9DIPT</name>
<sequence>MMMMMMMMVVMPVGAVSCRGISEASTNPPRSSIYTVEPLVRNMDDESSQINYELYRAVDERWLERESAPEKGGHKIVSITRRVDGACLVR</sequence>
<evidence type="ECO:0000256" key="1">
    <source>
        <dbReference type="SAM" id="SignalP"/>
    </source>
</evidence>
<dbReference type="AlphaFoldDB" id="A0A2M3ZNT3"/>
<reference evidence="2" key="1">
    <citation type="submission" date="2018-01" db="EMBL/GenBank/DDBJ databases">
        <title>An insight into the sialome of Amazonian anophelines.</title>
        <authorList>
            <person name="Ribeiro J.M."/>
            <person name="Scarpassa V."/>
            <person name="Calvo E."/>
        </authorList>
    </citation>
    <scope>NUCLEOTIDE SEQUENCE</scope>
    <source>
        <tissue evidence="2">Salivary glands</tissue>
    </source>
</reference>
<feature type="signal peptide" evidence="1">
    <location>
        <begin position="1"/>
        <end position="18"/>
    </location>
</feature>
<protein>
    <submittedName>
        <fullName evidence="2">Putative secreted peptide</fullName>
    </submittedName>
</protein>
<evidence type="ECO:0000313" key="2">
    <source>
        <dbReference type="EMBL" id="MBW30068.1"/>
    </source>
</evidence>
<accession>A0A2M3ZNT3</accession>
<proteinExistence type="predicted"/>
<organism evidence="2">
    <name type="scientific">Anopheles braziliensis</name>
    <dbReference type="NCBI Taxonomy" id="58242"/>
    <lineage>
        <taxon>Eukaryota</taxon>
        <taxon>Metazoa</taxon>
        <taxon>Ecdysozoa</taxon>
        <taxon>Arthropoda</taxon>
        <taxon>Hexapoda</taxon>
        <taxon>Insecta</taxon>
        <taxon>Pterygota</taxon>
        <taxon>Neoptera</taxon>
        <taxon>Endopterygota</taxon>
        <taxon>Diptera</taxon>
        <taxon>Nematocera</taxon>
        <taxon>Culicoidea</taxon>
        <taxon>Culicidae</taxon>
        <taxon>Anophelinae</taxon>
        <taxon>Anopheles</taxon>
    </lineage>
</organism>
<dbReference type="EMBL" id="GGFM01009317">
    <property type="protein sequence ID" value="MBW30068.1"/>
    <property type="molecule type" value="Transcribed_RNA"/>
</dbReference>